<dbReference type="Proteomes" id="UP000030661">
    <property type="component" value="Unassembled WGS sequence"/>
</dbReference>
<evidence type="ECO:0000313" key="9">
    <source>
        <dbReference type="EMBL" id="GAK57538.1"/>
    </source>
</evidence>
<name>A0A081BYY3_VECG1</name>
<keyword evidence="4 6" id="KW-0464">Manganese</keyword>
<protein>
    <recommendedName>
        <fullName evidence="2 6">Adenine deaminase</fullName>
        <shortName evidence="6">Adenase</shortName>
        <shortName evidence="6">Adenine aminase</shortName>
        <ecNumber evidence="2 6">3.5.4.2</ecNumber>
    </recommendedName>
</protein>
<dbReference type="InterPro" id="IPR006679">
    <property type="entry name" value="Adenine_deam"/>
</dbReference>
<comment type="similarity">
    <text evidence="1 6">Belongs to the metallo-dependent hydrolases superfamily. Adenine deaminase family.</text>
</comment>
<dbReference type="InterPro" id="IPR011059">
    <property type="entry name" value="Metal-dep_hydrolase_composite"/>
</dbReference>
<dbReference type="CDD" id="cd01295">
    <property type="entry name" value="AdeC"/>
    <property type="match status" value="1"/>
</dbReference>
<comment type="catalytic activity">
    <reaction evidence="5 6">
        <text>adenine + H2O + H(+) = hypoxanthine + NH4(+)</text>
        <dbReference type="Rhea" id="RHEA:23688"/>
        <dbReference type="ChEBI" id="CHEBI:15377"/>
        <dbReference type="ChEBI" id="CHEBI:15378"/>
        <dbReference type="ChEBI" id="CHEBI:16708"/>
        <dbReference type="ChEBI" id="CHEBI:17368"/>
        <dbReference type="ChEBI" id="CHEBI:28938"/>
        <dbReference type="EC" id="3.5.4.2"/>
    </reaction>
</comment>
<gene>
    <name evidence="6" type="primary">ade</name>
    <name evidence="9" type="ORF">U27_04505</name>
</gene>
<dbReference type="PANTHER" id="PTHR11113">
    <property type="entry name" value="N-ACETYLGLUCOSAMINE-6-PHOSPHATE DEACETYLASE"/>
    <property type="match status" value="1"/>
</dbReference>
<dbReference type="GO" id="GO:0000034">
    <property type="term" value="F:adenine deaminase activity"/>
    <property type="evidence" value="ECO:0007669"/>
    <property type="project" value="UniProtKB-UniRule"/>
</dbReference>
<evidence type="ECO:0000259" key="7">
    <source>
        <dbReference type="Pfam" id="PF01979"/>
    </source>
</evidence>
<accession>A0A081BYY3</accession>
<dbReference type="InterPro" id="IPR006680">
    <property type="entry name" value="Amidohydro-rel"/>
</dbReference>
<dbReference type="Gene3D" id="2.30.40.10">
    <property type="entry name" value="Urease, subunit C, domain 1"/>
    <property type="match status" value="1"/>
</dbReference>
<dbReference type="HOGENOM" id="CLU_027935_0_0_0"/>
<sequence>MQVERLQKLIQASKGELTVDLVVKNARVVNVFTSEIERIDIAIYNHLIVGVGNYPNTKEVFDAQGMYLVPGLIDAHTHIESSLLSPAEYAKVVVPHGTAAVITDPHETANVKGITAIDYLLESTQHLPIKVYFTTPTCVPATSFETAGARFTSHEVREIIKKERVVALGEVMNYPGVLSGDSEALAIILAAGIRRIDGHAPGVSGNLLNAYLMADIQADHESTTLEEAREKLRKGMYVMIREGSSERNLEALLPLVTAKTIHRCMLVSDDKDCVDLYYHGHLDSTIRKAVSLGLDPLMAIRMVTLNPAEFFRLKRHGAIAPGYYADFLLIDDLKSFTIQAVYSKGRLAAKDGQPLFEPKMIENDAMFHSMNVDEISEERFRLKTTLQEFPAIELVPGNIVTKKQWIPIQSVDGYVQADVTRDLLLLASVERHRQTGNIGVGLVKGFGLQRGALASSVAHDSHNILVVGTNPRDMYAAVRHLEALQGGLVVVNDGQVLADLPLPIGGLLSTLPALEVIQKKKILDDTAHELGVTVEHPFMQLSFLALPVIPEIRVTDRGIFDVNAMEFINLRQ</sequence>
<dbReference type="Pfam" id="PF01979">
    <property type="entry name" value="Amidohydro_1"/>
    <property type="match status" value="1"/>
</dbReference>
<dbReference type="STRING" id="1499967.U27_04505"/>
<feature type="domain" description="Adenine deaminase C-terminal" evidence="8">
    <location>
        <begin position="399"/>
        <end position="565"/>
    </location>
</feature>
<dbReference type="SUPFAM" id="SSF51338">
    <property type="entry name" value="Composite domain of metallo-dependent hydrolases"/>
    <property type="match status" value="1"/>
</dbReference>
<dbReference type="EC" id="3.5.4.2" evidence="2 6"/>
<dbReference type="HAMAP" id="MF_01518">
    <property type="entry name" value="Adenine_deamin"/>
    <property type="match status" value="1"/>
</dbReference>
<dbReference type="Gene3D" id="3.20.20.140">
    <property type="entry name" value="Metal-dependent hydrolases"/>
    <property type="match status" value="1"/>
</dbReference>
<dbReference type="PANTHER" id="PTHR11113:SF2">
    <property type="entry name" value="ADENINE DEAMINASE"/>
    <property type="match status" value="1"/>
</dbReference>
<keyword evidence="3 6" id="KW-0378">Hydrolase</keyword>
<dbReference type="InterPro" id="IPR032466">
    <property type="entry name" value="Metal_Hydrolase"/>
</dbReference>
<dbReference type="AlphaFoldDB" id="A0A081BYY3"/>
<evidence type="ECO:0000256" key="6">
    <source>
        <dbReference type="HAMAP-Rule" id="MF_01518"/>
    </source>
</evidence>
<evidence type="ECO:0000259" key="8">
    <source>
        <dbReference type="Pfam" id="PF13382"/>
    </source>
</evidence>
<dbReference type="GO" id="GO:0006146">
    <property type="term" value="P:adenine catabolic process"/>
    <property type="evidence" value="ECO:0007669"/>
    <property type="project" value="InterPro"/>
</dbReference>
<organism evidence="9">
    <name type="scientific">Vecturithrix granuli</name>
    <dbReference type="NCBI Taxonomy" id="1499967"/>
    <lineage>
        <taxon>Bacteria</taxon>
        <taxon>Candidatus Moduliflexota</taxon>
        <taxon>Candidatus Vecturitrichia</taxon>
        <taxon>Candidatus Vecturitrichales</taxon>
        <taxon>Candidatus Vecturitrichaceae</taxon>
        <taxon>Candidatus Vecturithrix</taxon>
    </lineage>
</organism>
<dbReference type="SUPFAM" id="SSF51556">
    <property type="entry name" value="Metallo-dependent hydrolases"/>
    <property type="match status" value="1"/>
</dbReference>
<proteinExistence type="inferred from homology"/>
<dbReference type="InterPro" id="IPR026912">
    <property type="entry name" value="Adenine_deam_C"/>
</dbReference>
<dbReference type="Pfam" id="PF13382">
    <property type="entry name" value="Adenine_deam_C"/>
    <property type="match status" value="1"/>
</dbReference>
<reference evidence="9" key="1">
    <citation type="journal article" date="2015" name="PeerJ">
        <title>First genomic representation of candidate bacterial phylum KSB3 points to enhanced environmental sensing as a trigger of wastewater bulking.</title>
        <authorList>
            <person name="Sekiguchi Y."/>
            <person name="Ohashi A."/>
            <person name="Parks D.H."/>
            <person name="Yamauchi T."/>
            <person name="Tyson G.W."/>
            <person name="Hugenholtz P."/>
        </authorList>
    </citation>
    <scope>NUCLEOTIDE SEQUENCE [LARGE SCALE GENOMIC DNA]</scope>
</reference>
<keyword evidence="10" id="KW-1185">Reference proteome</keyword>
<evidence type="ECO:0000256" key="5">
    <source>
        <dbReference type="ARBA" id="ARBA00047720"/>
    </source>
</evidence>
<evidence type="ECO:0000256" key="1">
    <source>
        <dbReference type="ARBA" id="ARBA00006773"/>
    </source>
</evidence>
<evidence type="ECO:0000256" key="3">
    <source>
        <dbReference type="ARBA" id="ARBA00022801"/>
    </source>
</evidence>
<dbReference type="NCBIfam" id="TIGR01178">
    <property type="entry name" value="ade"/>
    <property type="match status" value="1"/>
</dbReference>
<evidence type="ECO:0000256" key="4">
    <source>
        <dbReference type="ARBA" id="ARBA00023211"/>
    </source>
</evidence>
<comment type="cofactor">
    <cofactor evidence="6">
        <name>Mn(2+)</name>
        <dbReference type="ChEBI" id="CHEBI:29035"/>
    </cofactor>
</comment>
<dbReference type="eggNOG" id="COG1001">
    <property type="taxonomic scope" value="Bacteria"/>
</dbReference>
<evidence type="ECO:0000256" key="2">
    <source>
        <dbReference type="ARBA" id="ARBA00012782"/>
    </source>
</evidence>
<feature type="domain" description="Amidohydrolase-related" evidence="7">
    <location>
        <begin position="67"/>
        <end position="347"/>
    </location>
</feature>
<evidence type="ECO:0000313" key="10">
    <source>
        <dbReference type="Proteomes" id="UP000030661"/>
    </source>
</evidence>
<dbReference type="EMBL" id="DF820466">
    <property type="protein sequence ID" value="GAK57538.1"/>
    <property type="molecule type" value="Genomic_DNA"/>
</dbReference>